<keyword evidence="4" id="KW-0347">Helicase</keyword>
<dbReference type="Proteomes" id="UP000799640">
    <property type="component" value="Unassembled WGS sequence"/>
</dbReference>
<dbReference type="PROSITE" id="PS00690">
    <property type="entry name" value="DEAH_ATP_HELICASE"/>
    <property type="match status" value="1"/>
</dbReference>
<keyword evidence="3" id="KW-0378">Hydrolase</keyword>
<dbReference type="CDD" id="cd17917">
    <property type="entry name" value="DEXHc_RHA-like"/>
    <property type="match status" value="1"/>
</dbReference>
<gene>
    <name evidence="8" type="ORF">EJ06DRAFT_246832</name>
</gene>
<dbReference type="GO" id="GO:0016787">
    <property type="term" value="F:hydrolase activity"/>
    <property type="evidence" value="ECO:0007669"/>
    <property type="project" value="UniProtKB-KW"/>
</dbReference>
<dbReference type="EMBL" id="ML996708">
    <property type="protein sequence ID" value="KAF2396182.1"/>
    <property type="molecule type" value="Genomic_DNA"/>
</dbReference>
<comment type="similarity">
    <text evidence="1">Belongs to the DEAD box helicase family. DEAH subfamily.</text>
</comment>
<dbReference type="PANTHER" id="PTHR18934:SF99">
    <property type="entry name" value="ATP-DEPENDENT RNA HELICASE DHX37-RELATED"/>
    <property type="match status" value="1"/>
</dbReference>
<evidence type="ECO:0000256" key="4">
    <source>
        <dbReference type="ARBA" id="ARBA00022806"/>
    </source>
</evidence>
<dbReference type="PANTHER" id="PTHR18934">
    <property type="entry name" value="ATP-DEPENDENT RNA HELICASE"/>
    <property type="match status" value="1"/>
</dbReference>
<dbReference type="InterPro" id="IPR011545">
    <property type="entry name" value="DEAD/DEAH_box_helicase_dom"/>
</dbReference>
<dbReference type="InterPro" id="IPR002464">
    <property type="entry name" value="DNA/RNA_helicase_DEAH_CS"/>
</dbReference>
<keyword evidence="5" id="KW-0067">ATP-binding</keyword>
<evidence type="ECO:0000259" key="7">
    <source>
        <dbReference type="PROSITE" id="PS51192"/>
    </source>
</evidence>
<feature type="domain" description="Helicase ATP-binding" evidence="7">
    <location>
        <begin position="496"/>
        <end position="671"/>
    </location>
</feature>
<evidence type="ECO:0000256" key="2">
    <source>
        <dbReference type="ARBA" id="ARBA00022741"/>
    </source>
</evidence>
<evidence type="ECO:0000313" key="8">
    <source>
        <dbReference type="EMBL" id="KAF2396182.1"/>
    </source>
</evidence>
<feature type="region of interest" description="Disordered" evidence="6">
    <location>
        <begin position="52"/>
        <end position="89"/>
    </location>
</feature>
<dbReference type="AlphaFoldDB" id="A0A6G1HJL5"/>
<evidence type="ECO:0000256" key="1">
    <source>
        <dbReference type="ARBA" id="ARBA00008792"/>
    </source>
</evidence>
<evidence type="ECO:0000256" key="5">
    <source>
        <dbReference type="ARBA" id="ARBA00022840"/>
    </source>
</evidence>
<keyword evidence="9" id="KW-1185">Reference proteome</keyword>
<feature type="region of interest" description="Disordered" evidence="6">
    <location>
        <begin position="699"/>
        <end position="720"/>
    </location>
</feature>
<sequence>MQTWHRTMASPATCRRYAVWAGRKLGGARTVQRALAPPFFAIRRLSEKTIDSPHVEGLRRPPPPPSTAEVNLPLRNRGHYSRTPNYPARESYPALPSELFQKPLDVENAQKIAEWFSREIALLPTEEQVHRPHGPLWRHKLVAQWGDTEFRAIGEDASKEHAQAAALMHLILQLHSHNLLSRLRLSDSRVHAGPELLGQLTLQERFSKLHVYNYAARFGLLPQVSYYRARNSGVGFTWTIALPEHDILATASAREMNDAELLACIKFKREAEARWQRLGLPALQLSDGISVGLHNAAKLIGYWESLQGGVTIKFKATRLYAKFESKLPRWRVSPIWRKERLSIPLDCDVGSATLGQAKCIAEIITAVALTQMNPDLLERFEAALQVNGGNLPIRAPPIKLVIPDGGVSLQNAVEMLEASHLLHMDVTELGGYDEPRVDVPLHENSILFAINMREFMHTTQRSAQSRSEELLLRHIPAQNSGRRRTLPVNRFQDEILALVEENPISIITGSTGSGKSTQIPQIILEDAIRRGRGASCNIICTQPRRIAAASLAQHVADERGEALGEVVGYHVGGESAECHYGGSITYCTAEILVLQLELGLEQVLNGVSHIIVDEVHERDQPTERLLATLRMAFAYHMSQGKPVPRLILMTATLDIDLFERYYQQRLPDGSLANPATLQVPGGRGDPRLWANLAADQHRGSACPRCTNPQAPTADRLANSG</sequence>
<accession>A0A6G1HJL5</accession>
<evidence type="ECO:0000256" key="3">
    <source>
        <dbReference type="ARBA" id="ARBA00022801"/>
    </source>
</evidence>
<dbReference type="Pfam" id="PF00270">
    <property type="entry name" value="DEAD"/>
    <property type="match status" value="1"/>
</dbReference>
<dbReference type="GO" id="GO:0005524">
    <property type="term" value="F:ATP binding"/>
    <property type="evidence" value="ECO:0007669"/>
    <property type="project" value="UniProtKB-KW"/>
</dbReference>
<dbReference type="Gene3D" id="3.40.50.300">
    <property type="entry name" value="P-loop containing nucleotide triphosphate hydrolases"/>
    <property type="match status" value="1"/>
</dbReference>
<protein>
    <recommendedName>
        <fullName evidence="7">Helicase ATP-binding domain-containing protein</fullName>
    </recommendedName>
</protein>
<proteinExistence type="inferred from homology"/>
<name>A0A6G1HJL5_9PEZI</name>
<dbReference type="SUPFAM" id="SSF52540">
    <property type="entry name" value="P-loop containing nucleoside triphosphate hydrolases"/>
    <property type="match status" value="1"/>
</dbReference>
<dbReference type="PROSITE" id="PS51192">
    <property type="entry name" value="HELICASE_ATP_BIND_1"/>
    <property type="match status" value="1"/>
</dbReference>
<dbReference type="InterPro" id="IPR027417">
    <property type="entry name" value="P-loop_NTPase"/>
</dbReference>
<reference evidence="8" key="1">
    <citation type="journal article" date="2020" name="Stud. Mycol.">
        <title>101 Dothideomycetes genomes: a test case for predicting lifestyles and emergence of pathogens.</title>
        <authorList>
            <person name="Haridas S."/>
            <person name="Albert R."/>
            <person name="Binder M."/>
            <person name="Bloem J."/>
            <person name="Labutti K."/>
            <person name="Salamov A."/>
            <person name="Andreopoulos B."/>
            <person name="Baker S."/>
            <person name="Barry K."/>
            <person name="Bills G."/>
            <person name="Bluhm B."/>
            <person name="Cannon C."/>
            <person name="Castanera R."/>
            <person name="Culley D."/>
            <person name="Daum C."/>
            <person name="Ezra D."/>
            <person name="Gonzalez J."/>
            <person name="Henrissat B."/>
            <person name="Kuo A."/>
            <person name="Liang C."/>
            <person name="Lipzen A."/>
            <person name="Lutzoni F."/>
            <person name="Magnuson J."/>
            <person name="Mondo S."/>
            <person name="Nolan M."/>
            <person name="Ohm R."/>
            <person name="Pangilinan J."/>
            <person name="Park H.-J."/>
            <person name="Ramirez L."/>
            <person name="Alfaro M."/>
            <person name="Sun H."/>
            <person name="Tritt A."/>
            <person name="Yoshinaga Y."/>
            <person name="Zwiers L.-H."/>
            <person name="Turgeon B."/>
            <person name="Goodwin S."/>
            <person name="Spatafora J."/>
            <person name="Crous P."/>
            <person name="Grigoriev I."/>
        </authorList>
    </citation>
    <scope>NUCLEOTIDE SEQUENCE</scope>
    <source>
        <strain evidence="8">CBS 262.69</strain>
    </source>
</reference>
<dbReference type="GO" id="GO:0004386">
    <property type="term" value="F:helicase activity"/>
    <property type="evidence" value="ECO:0007669"/>
    <property type="project" value="UniProtKB-KW"/>
</dbReference>
<keyword evidence="2" id="KW-0547">Nucleotide-binding</keyword>
<evidence type="ECO:0000313" key="9">
    <source>
        <dbReference type="Proteomes" id="UP000799640"/>
    </source>
</evidence>
<dbReference type="GO" id="GO:0003723">
    <property type="term" value="F:RNA binding"/>
    <property type="evidence" value="ECO:0007669"/>
    <property type="project" value="TreeGrafter"/>
</dbReference>
<dbReference type="SMART" id="SM00487">
    <property type="entry name" value="DEXDc"/>
    <property type="match status" value="1"/>
</dbReference>
<dbReference type="InterPro" id="IPR014001">
    <property type="entry name" value="Helicase_ATP-bd"/>
</dbReference>
<evidence type="ECO:0000256" key="6">
    <source>
        <dbReference type="SAM" id="MobiDB-lite"/>
    </source>
</evidence>
<organism evidence="8 9">
    <name type="scientific">Trichodelitschia bisporula</name>
    <dbReference type="NCBI Taxonomy" id="703511"/>
    <lineage>
        <taxon>Eukaryota</taxon>
        <taxon>Fungi</taxon>
        <taxon>Dikarya</taxon>
        <taxon>Ascomycota</taxon>
        <taxon>Pezizomycotina</taxon>
        <taxon>Dothideomycetes</taxon>
        <taxon>Dothideomycetes incertae sedis</taxon>
        <taxon>Phaeotrichales</taxon>
        <taxon>Phaeotrichaceae</taxon>
        <taxon>Trichodelitschia</taxon>
    </lineage>
</organism>
<dbReference type="OrthoDB" id="5600252at2759"/>